<keyword evidence="6" id="KW-0808">Transferase</keyword>
<dbReference type="PANTHER" id="PTHR24347">
    <property type="entry name" value="SERINE/THREONINE-PROTEIN KINASE"/>
    <property type="match status" value="1"/>
</dbReference>
<dbReference type="Proteomes" id="UP000243579">
    <property type="component" value="Unassembled WGS sequence"/>
</dbReference>
<dbReference type="Gene3D" id="1.10.510.10">
    <property type="entry name" value="Transferase(Phosphotransferase) domain 1"/>
    <property type="match status" value="1"/>
</dbReference>
<comment type="caution">
    <text evidence="6">The sequence shown here is derived from an EMBL/GenBank/DDBJ whole genome shotgun (WGS) entry which is preliminary data.</text>
</comment>
<accession>A0A1V9YBG9</accession>
<dbReference type="PROSITE" id="PS50011">
    <property type="entry name" value="PROTEIN_KINASE_DOM"/>
    <property type="match status" value="1"/>
</dbReference>
<keyword evidence="7" id="KW-1185">Reference proteome</keyword>
<organism evidence="6 7">
    <name type="scientific">Achlya hypogyna</name>
    <name type="common">Oomycete</name>
    <name type="synonym">Protoachlya hypogyna</name>
    <dbReference type="NCBI Taxonomy" id="1202772"/>
    <lineage>
        <taxon>Eukaryota</taxon>
        <taxon>Sar</taxon>
        <taxon>Stramenopiles</taxon>
        <taxon>Oomycota</taxon>
        <taxon>Saprolegniomycetes</taxon>
        <taxon>Saprolegniales</taxon>
        <taxon>Achlyaceae</taxon>
        <taxon>Achlya</taxon>
    </lineage>
</organism>
<dbReference type="CDD" id="cd05117">
    <property type="entry name" value="STKc_CAMK"/>
    <property type="match status" value="1"/>
</dbReference>
<evidence type="ECO:0000313" key="6">
    <source>
        <dbReference type="EMBL" id="OQR83028.1"/>
    </source>
</evidence>
<dbReference type="PROSITE" id="PS00108">
    <property type="entry name" value="PROTEIN_KINASE_ST"/>
    <property type="match status" value="1"/>
</dbReference>
<evidence type="ECO:0000313" key="7">
    <source>
        <dbReference type="Proteomes" id="UP000243579"/>
    </source>
</evidence>
<dbReference type="InterPro" id="IPR000719">
    <property type="entry name" value="Prot_kinase_dom"/>
</dbReference>
<keyword evidence="4" id="KW-0723">Serine/threonine-protein kinase</keyword>
<dbReference type="SMART" id="SM00220">
    <property type="entry name" value="S_TKc"/>
    <property type="match status" value="1"/>
</dbReference>
<dbReference type="InterPro" id="IPR017441">
    <property type="entry name" value="Protein_kinase_ATP_BS"/>
</dbReference>
<evidence type="ECO:0000259" key="5">
    <source>
        <dbReference type="PROSITE" id="PS50011"/>
    </source>
</evidence>
<comment type="similarity">
    <text evidence="4">Belongs to the protein kinase superfamily.</text>
</comment>
<dbReference type="PROSITE" id="PS00107">
    <property type="entry name" value="PROTEIN_KINASE_ATP"/>
    <property type="match status" value="1"/>
</dbReference>
<dbReference type="Pfam" id="PF00069">
    <property type="entry name" value="Pkinase"/>
    <property type="match status" value="1"/>
</dbReference>
<feature type="domain" description="Protein kinase" evidence="5">
    <location>
        <begin position="27"/>
        <end position="280"/>
    </location>
</feature>
<dbReference type="InterPro" id="IPR011009">
    <property type="entry name" value="Kinase-like_dom_sf"/>
</dbReference>
<keyword evidence="2 3" id="KW-0067">ATP-binding</keyword>
<sequence>MRFIRSPYRSLDEADESPVLGAFADSYKLGKFLGDGSFAVVREGTSQTTGATVAIKCIKKSVPLRDVSAEVAFVKALDHPNVVKVHDVFVERTGYYVVMEYLRGGDLYDRLHKKGIFDEQKTRLVMHGLLQAVHHCHKRKIVHRDLKPENVLLVDDESDVAVKLADFGFAAKVGAGELIDFCGTAGYAAPEIAKGLPYGLPVDIWSLGVVMFVLLTGNLPFGTDRETFRAMCPLSPPPVWYHPYYWNNVSADCQRFLERMLVVEPECRATAEELLADPWFRSMPRVERKSERRTRFRRGSSAVVKYLQPIWKRVSSYLPRRQPQEFSL</sequence>
<dbReference type="FunFam" id="1.10.510.10:FF:000571">
    <property type="entry name" value="Maternal embryonic leucine zipper kinase"/>
    <property type="match status" value="1"/>
</dbReference>
<dbReference type="AlphaFoldDB" id="A0A1V9YBG9"/>
<evidence type="ECO:0000256" key="1">
    <source>
        <dbReference type="ARBA" id="ARBA00022741"/>
    </source>
</evidence>
<dbReference type="OrthoDB" id="504170at2759"/>
<gene>
    <name evidence="6" type="ORF">ACHHYP_15244</name>
</gene>
<dbReference type="SUPFAM" id="SSF56112">
    <property type="entry name" value="Protein kinase-like (PK-like)"/>
    <property type="match status" value="1"/>
</dbReference>
<evidence type="ECO:0000256" key="3">
    <source>
        <dbReference type="PROSITE-ProRule" id="PRU10141"/>
    </source>
</evidence>
<name>A0A1V9YBG9_ACHHY</name>
<dbReference type="GO" id="GO:0004674">
    <property type="term" value="F:protein serine/threonine kinase activity"/>
    <property type="evidence" value="ECO:0007669"/>
    <property type="project" value="UniProtKB-KW"/>
</dbReference>
<dbReference type="GO" id="GO:0005524">
    <property type="term" value="F:ATP binding"/>
    <property type="evidence" value="ECO:0007669"/>
    <property type="project" value="UniProtKB-UniRule"/>
</dbReference>
<keyword evidence="6" id="KW-0418">Kinase</keyword>
<keyword evidence="1 3" id="KW-0547">Nucleotide-binding</keyword>
<dbReference type="EMBL" id="JNBR01002405">
    <property type="protein sequence ID" value="OQR83028.1"/>
    <property type="molecule type" value="Genomic_DNA"/>
</dbReference>
<feature type="binding site" evidence="3">
    <location>
        <position position="60"/>
    </location>
    <ligand>
        <name>ATP</name>
        <dbReference type="ChEBI" id="CHEBI:30616"/>
    </ligand>
</feature>
<evidence type="ECO:0000256" key="4">
    <source>
        <dbReference type="RuleBase" id="RU000304"/>
    </source>
</evidence>
<dbReference type="STRING" id="1202772.A0A1V9YBG9"/>
<evidence type="ECO:0000256" key="2">
    <source>
        <dbReference type="ARBA" id="ARBA00022840"/>
    </source>
</evidence>
<reference evidence="6 7" key="1">
    <citation type="journal article" date="2014" name="Genome Biol. Evol.">
        <title>The secreted proteins of Achlya hypogyna and Thraustotheca clavata identify the ancestral oomycete secretome and reveal gene acquisitions by horizontal gene transfer.</title>
        <authorList>
            <person name="Misner I."/>
            <person name="Blouin N."/>
            <person name="Leonard G."/>
            <person name="Richards T.A."/>
            <person name="Lane C.E."/>
        </authorList>
    </citation>
    <scope>NUCLEOTIDE SEQUENCE [LARGE SCALE GENOMIC DNA]</scope>
    <source>
        <strain evidence="6 7">ATCC 48635</strain>
    </source>
</reference>
<protein>
    <submittedName>
        <fullName evidence="6">Calcium/calmodulin-dependent protein kinase</fullName>
    </submittedName>
</protein>
<proteinExistence type="inferred from homology"/>
<dbReference type="InterPro" id="IPR008271">
    <property type="entry name" value="Ser/Thr_kinase_AS"/>
</dbReference>